<dbReference type="PROSITE" id="PS50118">
    <property type="entry name" value="HMG_BOX_2"/>
    <property type="match status" value="1"/>
</dbReference>
<dbReference type="OrthoDB" id="6247875at2759"/>
<evidence type="ECO:0000313" key="3">
    <source>
        <dbReference type="EMBL" id="CAG8733183.1"/>
    </source>
</evidence>
<evidence type="ECO:0000259" key="2">
    <source>
        <dbReference type="PROSITE" id="PS50118"/>
    </source>
</evidence>
<accession>A0A9N9NHQ6</accession>
<feature type="domain" description="HMG box" evidence="2">
    <location>
        <begin position="55"/>
        <end position="125"/>
    </location>
</feature>
<dbReference type="InterPro" id="IPR009071">
    <property type="entry name" value="HMG_box_dom"/>
</dbReference>
<organism evidence="3 4">
    <name type="scientific">Dentiscutata erythropus</name>
    <dbReference type="NCBI Taxonomy" id="1348616"/>
    <lineage>
        <taxon>Eukaryota</taxon>
        <taxon>Fungi</taxon>
        <taxon>Fungi incertae sedis</taxon>
        <taxon>Mucoromycota</taxon>
        <taxon>Glomeromycotina</taxon>
        <taxon>Glomeromycetes</taxon>
        <taxon>Diversisporales</taxon>
        <taxon>Gigasporaceae</taxon>
        <taxon>Dentiscutata</taxon>
    </lineage>
</organism>
<feature type="DNA-binding region" description="HMG box" evidence="1">
    <location>
        <begin position="55"/>
        <end position="125"/>
    </location>
</feature>
<protein>
    <submittedName>
        <fullName evidence="3">26449_t:CDS:1</fullName>
    </submittedName>
</protein>
<evidence type="ECO:0000313" key="4">
    <source>
        <dbReference type="Proteomes" id="UP000789405"/>
    </source>
</evidence>
<proteinExistence type="predicted"/>
<dbReference type="Gene3D" id="1.10.30.10">
    <property type="entry name" value="High mobility group box domain"/>
    <property type="match status" value="1"/>
</dbReference>
<dbReference type="InterPro" id="IPR036910">
    <property type="entry name" value="HMG_box_dom_sf"/>
</dbReference>
<keyword evidence="4" id="KW-1185">Reference proteome</keyword>
<comment type="caution">
    <text evidence="3">The sequence shown here is derived from an EMBL/GenBank/DDBJ whole genome shotgun (WGS) entry which is preliminary data.</text>
</comment>
<reference evidence="3" key="1">
    <citation type="submission" date="2021-06" db="EMBL/GenBank/DDBJ databases">
        <authorList>
            <person name="Kallberg Y."/>
            <person name="Tangrot J."/>
            <person name="Rosling A."/>
        </authorList>
    </citation>
    <scope>NUCLEOTIDE SEQUENCE</scope>
    <source>
        <strain evidence="3">MA453B</strain>
    </source>
</reference>
<dbReference type="EMBL" id="CAJVPY010012299">
    <property type="protein sequence ID" value="CAG8733183.1"/>
    <property type="molecule type" value="Genomic_DNA"/>
</dbReference>
<dbReference type="SUPFAM" id="SSF47095">
    <property type="entry name" value="HMG-box"/>
    <property type="match status" value="1"/>
</dbReference>
<gene>
    <name evidence="3" type="ORF">DERYTH_LOCUS15307</name>
</gene>
<keyword evidence="1" id="KW-0539">Nucleus</keyword>
<dbReference type="Pfam" id="PF00505">
    <property type="entry name" value="HMG_box"/>
    <property type="match status" value="1"/>
</dbReference>
<sequence length="262" mass="30544">MALSQIDDLLYIPLKFNNSCVYFDLLYVYDPESKYDIFALISTKSRNRVKKNLSPPRPPNIFFLFKNCFMLEIKSQFPNLFEKLSMPNLCKYAREIWKKMPEDVKSIYRKFSAQSIHNELYPNYKYTPRKKKGSASQKEEDLMANNLVTFSSTNILGRNRKSNTTPIISSSETSSSILSAETSPTISSPETSPIISSFEGFEYSNNPNNFNFNTLVSYNNIIYNDYYNNLLVDNNNLMQNWLNYLNVNEYGVDKDQEYFHTC</sequence>
<dbReference type="AlphaFoldDB" id="A0A9N9NHQ6"/>
<keyword evidence="1" id="KW-0238">DNA-binding</keyword>
<dbReference type="GO" id="GO:0003677">
    <property type="term" value="F:DNA binding"/>
    <property type="evidence" value="ECO:0007669"/>
    <property type="project" value="UniProtKB-UniRule"/>
</dbReference>
<evidence type="ECO:0000256" key="1">
    <source>
        <dbReference type="PROSITE-ProRule" id="PRU00267"/>
    </source>
</evidence>
<name>A0A9N9NHQ6_9GLOM</name>
<dbReference type="Proteomes" id="UP000789405">
    <property type="component" value="Unassembled WGS sequence"/>
</dbReference>
<dbReference type="GO" id="GO:0005634">
    <property type="term" value="C:nucleus"/>
    <property type="evidence" value="ECO:0007669"/>
    <property type="project" value="UniProtKB-UniRule"/>
</dbReference>